<dbReference type="AlphaFoldDB" id="A0A8J3E190"/>
<organism evidence="8 9">
    <name type="scientific">Aliidongia dinghuensis</name>
    <dbReference type="NCBI Taxonomy" id="1867774"/>
    <lineage>
        <taxon>Bacteria</taxon>
        <taxon>Pseudomonadati</taxon>
        <taxon>Pseudomonadota</taxon>
        <taxon>Alphaproteobacteria</taxon>
        <taxon>Rhodospirillales</taxon>
        <taxon>Dongiaceae</taxon>
        <taxon>Aliidongia</taxon>
    </lineage>
</organism>
<reference evidence="8" key="1">
    <citation type="journal article" date="2014" name="Int. J. Syst. Evol. Microbiol.">
        <title>Complete genome sequence of Corynebacterium casei LMG S-19264T (=DSM 44701T), isolated from a smear-ripened cheese.</title>
        <authorList>
            <consortium name="US DOE Joint Genome Institute (JGI-PGF)"/>
            <person name="Walter F."/>
            <person name="Albersmeier A."/>
            <person name="Kalinowski J."/>
            <person name="Ruckert C."/>
        </authorList>
    </citation>
    <scope>NUCLEOTIDE SEQUENCE</scope>
    <source>
        <strain evidence="8">CGMCC 1.15725</strain>
    </source>
</reference>
<evidence type="ECO:0000256" key="2">
    <source>
        <dbReference type="ARBA" id="ARBA00022448"/>
    </source>
</evidence>
<evidence type="ECO:0000256" key="6">
    <source>
        <dbReference type="ARBA" id="ARBA00023065"/>
    </source>
</evidence>
<evidence type="ECO:0000256" key="3">
    <source>
        <dbReference type="ARBA" id="ARBA00022741"/>
    </source>
</evidence>
<gene>
    <name evidence="8" type="ORF">GCM10011611_13950</name>
</gene>
<protein>
    <submittedName>
        <fullName evidence="8">ABC transporter</fullName>
    </submittedName>
</protein>
<dbReference type="PROSITE" id="PS00211">
    <property type="entry name" value="ABC_TRANSPORTER_1"/>
    <property type="match status" value="1"/>
</dbReference>
<dbReference type="GO" id="GO:0006829">
    <property type="term" value="P:zinc ion transport"/>
    <property type="evidence" value="ECO:0007669"/>
    <property type="project" value="UniProtKB-KW"/>
</dbReference>
<keyword evidence="9" id="KW-1185">Reference proteome</keyword>
<dbReference type="Gene3D" id="3.40.50.300">
    <property type="entry name" value="P-loop containing nucleotide triphosphate hydrolases"/>
    <property type="match status" value="1"/>
</dbReference>
<dbReference type="Pfam" id="PF00005">
    <property type="entry name" value="ABC_tran"/>
    <property type="match status" value="1"/>
</dbReference>
<dbReference type="CDD" id="cd03235">
    <property type="entry name" value="ABC_Metallic_Cations"/>
    <property type="match status" value="1"/>
</dbReference>
<proteinExistence type="inferred from homology"/>
<keyword evidence="3" id="KW-0547">Nucleotide-binding</keyword>
<dbReference type="InterPro" id="IPR003439">
    <property type="entry name" value="ABC_transporter-like_ATP-bd"/>
</dbReference>
<dbReference type="PANTHER" id="PTHR42734">
    <property type="entry name" value="METAL TRANSPORT SYSTEM ATP-BINDING PROTEIN TM_0124-RELATED"/>
    <property type="match status" value="1"/>
</dbReference>
<keyword evidence="4" id="KW-0067">ATP-binding</keyword>
<evidence type="ECO:0000256" key="1">
    <source>
        <dbReference type="ARBA" id="ARBA00005417"/>
    </source>
</evidence>
<accession>A0A8J3E190</accession>
<dbReference type="GO" id="GO:0005524">
    <property type="term" value="F:ATP binding"/>
    <property type="evidence" value="ECO:0007669"/>
    <property type="project" value="UniProtKB-KW"/>
</dbReference>
<dbReference type="RefSeq" id="WP_189043963.1">
    <property type="nucleotide sequence ID" value="NZ_BMJQ01000003.1"/>
</dbReference>
<evidence type="ECO:0000313" key="8">
    <source>
        <dbReference type="EMBL" id="GGF09662.1"/>
    </source>
</evidence>
<dbReference type="InterPro" id="IPR027417">
    <property type="entry name" value="P-loop_NTPase"/>
</dbReference>
<dbReference type="SUPFAM" id="SSF52540">
    <property type="entry name" value="P-loop containing nucleoside triphosphate hydrolases"/>
    <property type="match status" value="1"/>
</dbReference>
<evidence type="ECO:0000256" key="4">
    <source>
        <dbReference type="ARBA" id="ARBA00022840"/>
    </source>
</evidence>
<comment type="caution">
    <text evidence="8">The sequence shown here is derived from an EMBL/GenBank/DDBJ whole genome shotgun (WGS) entry which is preliminary data.</text>
</comment>
<sequence length="261" mass="28234">MSTAKTASGAAVAVEDLTVAYERHPAIHHIRGRFAAGSLTAIIGPNGAGKSTLVKTIAGTLRPVSGRVRRDPAGPARLAYLPQQSEIERGFPITVLDTVLLGAWRRIGWHRAAGRAETEAALAALDAVGLAHFEQRGVSTLSSGQFQRVLFARLMVQDAPLILLDEPFTALDSKTTRDLLALVERWHREGRTIIAVLHDFEQVRAHFPESLLIARELVAWGPTETVLTPDNLAAARRISEAWDENAVACHAAAEDALRARA</sequence>
<keyword evidence="6" id="KW-0406">Ion transport</keyword>
<dbReference type="Proteomes" id="UP000646365">
    <property type="component" value="Unassembled WGS sequence"/>
</dbReference>
<evidence type="ECO:0000256" key="5">
    <source>
        <dbReference type="ARBA" id="ARBA00022906"/>
    </source>
</evidence>
<dbReference type="GO" id="GO:0016887">
    <property type="term" value="F:ATP hydrolysis activity"/>
    <property type="evidence" value="ECO:0007669"/>
    <property type="project" value="InterPro"/>
</dbReference>
<name>A0A8J3E190_9PROT</name>
<dbReference type="NCBIfam" id="NF040873">
    <property type="entry name" value="AztA"/>
    <property type="match status" value="1"/>
</dbReference>
<dbReference type="InterPro" id="IPR017871">
    <property type="entry name" value="ABC_transporter-like_CS"/>
</dbReference>
<dbReference type="SMART" id="SM00382">
    <property type="entry name" value="AAA"/>
    <property type="match status" value="1"/>
</dbReference>
<keyword evidence="2" id="KW-0813">Transport</keyword>
<keyword evidence="5" id="KW-0862">Zinc</keyword>
<dbReference type="InterPro" id="IPR003593">
    <property type="entry name" value="AAA+_ATPase"/>
</dbReference>
<reference evidence="8" key="2">
    <citation type="submission" date="2020-09" db="EMBL/GenBank/DDBJ databases">
        <authorList>
            <person name="Sun Q."/>
            <person name="Zhou Y."/>
        </authorList>
    </citation>
    <scope>NUCLEOTIDE SEQUENCE</scope>
    <source>
        <strain evidence="8">CGMCC 1.15725</strain>
    </source>
</reference>
<dbReference type="InterPro" id="IPR047748">
    <property type="entry name" value="AztA-like"/>
</dbReference>
<dbReference type="EMBL" id="BMJQ01000003">
    <property type="protein sequence ID" value="GGF09662.1"/>
    <property type="molecule type" value="Genomic_DNA"/>
</dbReference>
<dbReference type="PANTHER" id="PTHR42734:SF5">
    <property type="entry name" value="IRON TRANSPORT SYSTEM ATP-BINDING PROTEIN HI_0361-RELATED"/>
    <property type="match status" value="1"/>
</dbReference>
<dbReference type="PROSITE" id="PS50893">
    <property type="entry name" value="ABC_TRANSPORTER_2"/>
    <property type="match status" value="1"/>
</dbReference>
<comment type="similarity">
    <text evidence="1">Belongs to the ABC transporter superfamily.</text>
</comment>
<feature type="domain" description="ABC transporter" evidence="7">
    <location>
        <begin position="12"/>
        <end position="241"/>
    </location>
</feature>
<keyword evidence="5" id="KW-0864">Zinc transport</keyword>
<evidence type="ECO:0000259" key="7">
    <source>
        <dbReference type="PROSITE" id="PS50893"/>
    </source>
</evidence>
<dbReference type="InterPro" id="IPR050153">
    <property type="entry name" value="Metal_Ion_Import_ABC"/>
</dbReference>
<evidence type="ECO:0000313" key="9">
    <source>
        <dbReference type="Proteomes" id="UP000646365"/>
    </source>
</evidence>